<dbReference type="Proteomes" id="UP000003529">
    <property type="component" value="Unassembled WGS sequence"/>
</dbReference>
<name>C4FSA2_9FIRM</name>
<sequence>MLIISVVFTVKMLPKKNTLALAFNLPELIRVIAVPILSDKMMVRIKSRWWEKYFRKNSMRAPQIAVKMNAPKIGLVFVNKPNVIPASDAWLMVSPIILERRRTMKIPMHGQSREMQMATKKAFCMKS</sequence>
<organism evidence="1 2">
    <name type="scientific">Veillonella dispar ATCC 17748</name>
    <dbReference type="NCBI Taxonomy" id="546273"/>
    <lineage>
        <taxon>Bacteria</taxon>
        <taxon>Bacillati</taxon>
        <taxon>Bacillota</taxon>
        <taxon>Negativicutes</taxon>
        <taxon>Veillonellales</taxon>
        <taxon>Veillonellaceae</taxon>
        <taxon>Veillonella</taxon>
    </lineage>
</organism>
<evidence type="ECO:0000313" key="1">
    <source>
        <dbReference type="EMBL" id="EEP64729.1"/>
    </source>
</evidence>
<comment type="caution">
    <text evidence="1">The sequence shown here is derived from an EMBL/GenBank/DDBJ whole genome shotgun (WGS) entry which is preliminary data.</text>
</comment>
<dbReference type="AlphaFoldDB" id="C4FSA2"/>
<proteinExistence type="predicted"/>
<dbReference type="HOGENOM" id="CLU_1969586_0_0_9"/>
<reference evidence="1" key="1">
    <citation type="submission" date="2009-04" db="EMBL/GenBank/DDBJ databases">
        <authorList>
            <person name="Weinstock G."/>
            <person name="Sodergren E."/>
            <person name="Clifton S."/>
            <person name="Fulton L."/>
            <person name="Fulton B."/>
            <person name="Courtney L."/>
            <person name="Fronick C."/>
            <person name="Harrison M."/>
            <person name="Strong C."/>
            <person name="Farmer C."/>
            <person name="Delahaunty K."/>
            <person name="Markovic C."/>
            <person name="Hall O."/>
            <person name="Minx P."/>
            <person name="Tomlinson C."/>
            <person name="Mitreva M."/>
            <person name="Nelson J."/>
            <person name="Hou S."/>
            <person name="Wollam A."/>
            <person name="Pepin K.H."/>
            <person name="Johnson M."/>
            <person name="Bhonagiri V."/>
            <person name="Nash W.E."/>
            <person name="Warren W."/>
            <person name="Chinwalla A."/>
            <person name="Mardis E.R."/>
            <person name="Wilson R.K."/>
        </authorList>
    </citation>
    <scope>NUCLEOTIDE SEQUENCE [LARGE SCALE GENOMIC DNA]</scope>
    <source>
        <strain evidence="1">ATCC 17748</strain>
    </source>
</reference>
<keyword evidence="2" id="KW-1185">Reference proteome</keyword>
<evidence type="ECO:0000313" key="2">
    <source>
        <dbReference type="Proteomes" id="UP000003529"/>
    </source>
</evidence>
<accession>C4FSA2</accession>
<protein>
    <submittedName>
        <fullName evidence="1">Uncharacterized protein</fullName>
    </submittedName>
</protein>
<gene>
    <name evidence="1" type="ORF">VEIDISOL_01791</name>
</gene>
<dbReference type="EMBL" id="ACIK02000019">
    <property type="protein sequence ID" value="EEP64729.1"/>
    <property type="molecule type" value="Genomic_DNA"/>
</dbReference>